<feature type="domain" description="K+ potassium transporter integral membrane" evidence="14">
    <location>
        <begin position="15"/>
        <end position="465"/>
    </location>
</feature>
<keyword evidence="6 13" id="KW-0633">Potassium transport</keyword>
<name>A0A1I3JBI4_9RHOB</name>
<feature type="transmembrane region" description="Helical" evidence="13">
    <location>
        <begin position="52"/>
        <end position="74"/>
    </location>
</feature>
<keyword evidence="4 13" id="KW-1003">Cell membrane</keyword>
<evidence type="ECO:0000313" key="16">
    <source>
        <dbReference type="EMBL" id="SFI57583.1"/>
    </source>
</evidence>
<comment type="catalytic activity">
    <reaction evidence="13">
        <text>K(+)(in) + H(+)(in) = K(+)(out) + H(+)(out)</text>
        <dbReference type="Rhea" id="RHEA:28490"/>
        <dbReference type="ChEBI" id="CHEBI:15378"/>
        <dbReference type="ChEBI" id="CHEBI:29103"/>
    </reaction>
</comment>
<evidence type="ECO:0000259" key="15">
    <source>
        <dbReference type="Pfam" id="PF22776"/>
    </source>
</evidence>
<keyword evidence="9 13" id="KW-0630">Potassium</keyword>
<evidence type="ECO:0000256" key="2">
    <source>
        <dbReference type="ARBA" id="ARBA00007019"/>
    </source>
</evidence>
<evidence type="ECO:0000256" key="4">
    <source>
        <dbReference type="ARBA" id="ARBA00022475"/>
    </source>
</evidence>
<keyword evidence="5" id="KW-0997">Cell inner membrane</keyword>
<dbReference type="Pfam" id="PF02705">
    <property type="entry name" value="K_trans"/>
    <property type="match status" value="1"/>
</dbReference>
<dbReference type="AlphaFoldDB" id="A0A1I3JBI4"/>
<keyword evidence="10 13" id="KW-1133">Transmembrane helix</keyword>
<keyword evidence="7 13" id="KW-0812">Transmembrane</keyword>
<feature type="transmembrane region" description="Helical" evidence="13">
    <location>
        <begin position="291"/>
        <end position="319"/>
    </location>
</feature>
<keyword evidence="8 13" id="KW-0769">Symport</keyword>
<dbReference type="RefSeq" id="WP_217641146.1">
    <property type="nucleotide sequence ID" value="NZ_FORA01000001.1"/>
</dbReference>
<comment type="function">
    <text evidence="13">Transport of potassium into the cell. Likely operates as a K(+):H(+) symporter.</text>
</comment>
<evidence type="ECO:0000256" key="7">
    <source>
        <dbReference type="ARBA" id="ARBA00022692"/>
    </source>
</evidence>
<feature type="transmembrane region" description="Helical" evidence="13">
    <location>
        <begin position="399"/>
        <end position="420"/>
    </location>
</feature>
<comment type="subcellular location">
    <subcellularLocation>
        <location evidence="13">Cell membrane</location>
        <topology evidence="13">Multi-pass membrane protein</topology>
    </subcellularLocation>
    <subcellularLocation>
        <location evidence="1">Membrane</location>
        <topology evidence="1">Multi-pass membrane protein</topology>
    </subcellularLocation>
</comment>
<dbReference type="Pfam" id="PF22776">
    <property type="entry name" value="K_trans_C"/>
    <property type="match status" value="1"/>
</dbReference>
<feature type="transmembrane region" description="Helical" evidence="13">
    <location>
        <begin position="426"/>
        <end position="444"/>
    </location>
</feature>
<dbReference type="HAMAP" id="MF_01522">
    <property type="entry name" value="Kup"/>
    <property type="match status" value="1"/>
</dbReference>
<comment type="similarity">
    <text evidence="2 13">Belongs to the HAK/KUP transporter (TC 2.A.72) family.</text>
</comment>
<dbReference type="InterPro" id="IPR053951">
    <property type="entry name" value="K_trans_N"/>
</dbReference>
<evidence type="ECO:0000256" key="9">
    <source>
        <dbReference type="ARBA" id="ARBA00022958"/>
    </source>
</evidence>
<sequence length="622" mass="66374">MSAPDSHAPAAKAGLALGSVGVVYGDIGTSPLYALREGLAAAAEGAAPDPEAVTGIVSLLLWMLILIATLKYVLLILRADNRGEGGTLSLLALCQRAFGGRKMAVLGLGIVGTALFFGDAMITPAISVLSAVEGAVLIAPAVEPYVVPATIAILFALFWVQSRGTGRISRFFGPVMLVWFLTMGGMGLWHIMDAPRILAAFNPIHGIGYLVLHGTTALPVLAAVFLAITGAEALYADMGHFGREPIRMAWFGLVFPCLALAYLGQGALVIAHPETARDPFFLMASETFLPLLVAMATLATVIASQAVITGAFSVARQAVQLGLLPRLTVLHTSTTQEGQVYLPQINGILLVTVVMLVMTFRSSANLATAYGIAVTGEMIVTTFLAAFVFRKVWGWSPGLIALVVIPLLLIEGALFSANLTKFANGGYLPITVAAVLAIVMWTWVRGTAAVETRARERAVPLEVLARSLAGSDRLARAPGTAVFLSQDPVATPSALAHNLKHNQTLHAQNLVVSVRIANRPTVDEAERAVVTPLDENFTRIRLTFGYMDDPNVPRAIRAVVPFDIMATSFFLSRRSFRVGGRDGWPLLQKRLYRTLTAASSSAFEYFHLPADRVVEVGQQNIL</sequence>
<dbReference type="GO" id="GO:0015079">
    <property type="term" value="F:potassium ion transmembrane transporter activity"/>
    <property type="evidence" value="ECO:0007669"/>
    <property type="project" value="UniProtKB-UniRule"/>
</dbReference>
<evidence type="ECO:0000259" key="14">
    <source>
        <dbReference type="Pfam" id="PF02705"/>
    </source>
</evidence>
<evidence type="ECO:0000256" key="8">
    <source>
        <dbReference type="ARBA" id="ARBA00022847"/>
    </source>
</evidence>
<dbReference type="Proteomes" id="UP000199110">
    <property type="component" value="Unassembled WGS sequence"/>
</dbReference>
<evidence type="ECO:0000256" key="13">
    <source>
        <dbReference type="HAMAP-Rule" id="MF_01522"/>
    </source>
</evidence>
<feature type="transmembrane region" description="Helical" evidence="13">
    <location>
        <begin position="135"/>
        <end position="159"/>
    </location>
</feature>
<proteinExistence type="inferred from homology"/>
<feature type="transmembrane region" description="Helical" evidence="13">
    <location>
        <begin position="366"/>
        <end position="387"/>
    </location>
</feature>
<reference evidence="16 17" key="1">
    <citation type="submission" date="2016-10" db="EMBL/GenBank/DDBJ databases">
        <authorList>
            <person name="de Groot N.N."/>
        </authorList>
    </citation>
    <scope>NUCLEOTIDE SEQUENCE [LARGE SCALE GENOMIC DNA]</scope>
    <source>
        <strain evidence="16 17">DSM 19073</strain>
    </source>
</reference>
<evidence type="ECO:0000256" key="10">
    <source>
        <dbReference type="ARBA" id="ARBA00022989"/>
    </source>
</evidence>
<evidence type="ECO:0000256" key="6">
    <source>
        <dbReference type="ARBA" id="ARBA00022538"/>
    </source>
</evidence>
<evidence type="ECO:0000256" key="12">
    <source>
        <dbReference type="ARBA" id="ARBA00023136"/>
    </source>
</evidence>
<dbReference type="GO" id="GO:0015293">
    <property type="term" value="F:symporter activity"/>
    <property type="evidence" value="ECO:0007669"/>
    <property type="project" value="UniProtKB-UniRule"/>
</dbReference>
<keyword evidence="17" id="KW-1185">Reference proteome</keyword>
<keyword evidence="3 13" id="KW-0813">Transport</keyword>
<dbReference type="PANTHER" id="PTHR30540">
    <property type="entry name" value="OSMOTIC STRESS POTASSIUM TRANSPORTER"/>
    <property type="match status" value="1"/>
</dbReference>
<evidence type="ECO:0000256" key="3">
    <source>
        <dbReference type="ARBA" id="ARBA00022448"/>
    </source>
</evidence>
<dbReference type="PANTHER" id="PTHR30540:SF79">
    <property type="entry name" value="LOW AFFINITY POTASSIUM TRANSPORT SYSTEM PROTEIN KUP"/>
    <property type="match status" value="1"/>
</dbReference>
<dbReference type="GO" id="GO:0005886">
    <property type="term" value="C:plasma membrane"/>
    <property type="evidence" value="ECO:0007669"/>
    <property type="project" value="UniProtKB-SubCell"/>
</dbReference>
<evidence type="ECO:0000256" key="5">
    <source>
        <dbReference type="ARBA" id="ARBA00022519"/>
    </source>
</evidence>
<accession>A0A1I3JBI4</accession>
<evidence type="ECO:0000313" key="17">
    <source>
        <dbReference type="Proteomes" id="UP000199110"/>
    </source>
</evidence>
<keyword evidence="12 13" id="KW-0472">Membrane</keyword>
<evidence type="ECO:0000256" key="11">
    <source>
        <dbReference type="ARBA" id="ARBA00023065"/>
    </source>
</evidence>
<gene>
    <name evidence="13" type="primary">kup</name>
    <name evidence="16" type="ORF">SAMN04488095_1273</name>
</gene>
<organism evidence="16 17">
    <name type="scientific">Jannaschia pohangensis</name>
    <dbReference type="NCBI Taxonomy" id="390807"/>
    <lineage>
        <taxon>Bacteria</taxon>
        <taxon>Pseudomonadati</taxon>
        <taxon>Pseudomonadota</taxon>
        <taxon>Alphaproteobacteria</taxon>
        <taxon>Rhodobacterales</taxon>
        <taxon>Roseobacteraceae</taxon>
        <taxon>Jannaschia</taxon>
    </lineage>
</organism>
<evidence type="ECO:0000256" key="1">
    <source>
        <dbReference type="ARBA" id="ARBA00004141"/>
    </source>
</evidence>
<feature type="transmembrane region" description="Helical" evidence="13">
    <location>
        <begin position="248"/>
        <end position="271"/>
    </location>
</feature>
<feature type="transmembrane region" description="Helical" evidence="13">
    <location>
        <begin position="211"/>
        <end position="236"/>
    </location>
</feature>
<dbReference type="EMBL" id="FORA01000001">
    <property type="protein sequence ID" value="SFI57583.1"/>
    <property type="molecule type" value="Genomic_DNA"/>
</dbReference>
<feature type="transmembrane region" description="Helical" evidence="13">
    <location>
        <begin position="105"/>
        <end position="129"/>
    </location>
</feature>
<keyword evidence="11 13" id="KW-0406">Ion transport</keyword>
<feature type="transmembrane region" description="Helical" evidence="13">
    <location>
        <begin position="171"/>
        <end position="191"/>
    </location>
</feature>
<dbReference type="InterPro" id="IPR053952">
    <property type="entry name" value="K_trans_C"/>
</dbReference>
<dbReference type="InterPro" id="IPR003855">
    <property type="entry name" value="K+_transporter"/>
</dbReference>
<feature type="domain" description="K+ potassium transporter C-terminal" evidence="15">
    <location>
        <begin position="478"/>
        <end position="619"/>
    </location>
</feature>
<protein>
    <recommendedName>
        <fullName evidence="13">Probable potassium transport system protein Kup</fullName>
    </recommendedName>
</protein>
<feature type="transmembrane region" description="Helical" evidence="13">
    <location>
        <begin position="340"/>
        <end position="360"/>
    </location>
</feature>
<dbReference type="STRING" id="390807.SAMN04488095_1273"/>
<dbReference type="InterPro" id="IPR023051">
    <property type="entry name" value="Kup"/>
</dbReference>